<comment type="caution">
    <text evidence="6">The sequence shown here is derived from an EMBL/GenBank/DDBJ whole genome shotgun (WGS) entry which is preliminary data.</text>
</comment>
<keyword evidence="4" id="KW-0732">Signal</keyword>
<feature type="active site" description="Proton donor/acceptor" evidence="3">
    <location>
        <position position="321"/>
    </location>
</feature>
<dbReference type="GO" id="GO:0006508">
    <property type="term" value="P:proteolysis"/>
    <property type="evidence" value="ECO:0007669"/>
    <property type="project" value="InterPro"/>
</dbReference>
<proteinExistence type="inferred from homology"/>
<name>A0A937XA20_UNCEI</name>
<dbReference type="AlphaFoldDB" id="A0A937XA20"/>
<sequence>MSAPAPRRAARRAAALALLWAAAAIVLAPPVAAGNAAPPAAAGDAALPAAADPGPAPIELRGFESSPSLEETYAYLTATTRACRHIQLSAFGHSAEGRPLPLVLVYDRGPGDAGWDNGAPKPVVMIVAGIHSGEICGNDALQLLLGDIARGLRPEVVAHLRLVLVPIFNVDGHARTSPDNRLTQAGPVGGVGTRRNARRLDLDRDFTKLESPEVAALVRLGAQFQPDIVLDLRANGGFDHQYEILFSAVTDPTLPGARAELLRRLEPHLVESLRTRGHLAHALVAPLEDCDLSRGLAAYPLHAHIGFGYFDRRFALSLISEAHACIPYERRVQATRALIDATLDFAVARRLELTAATGRDRAVAASWAREPGRHEIALALEADLGRGRMIEWHGRDYEVVTSEVTGRRYARYSALPRTYTLPFYGEVAATRTTTVPRGYLLSAGWGPVAETLRAHGIRVQRLAEAFATEVEADRGRHPVWRDTAAQGHRPLARVEWTRTREARSFSPGDYWVDCDQPGGVIAVHLLEAEAPAGLAAWNAFDTIFERDITLEPWSLEENARRLLRDPSVRAEYEAALADSGFAADPDARLEFFFRRTSYLQPDEGLYPVFRVLGPAPTALRP</sequence>
<evidence type="ECO:0000313" key="7">
    <source>
        <dbReference type="Proteomes" id="UP000748308"/>
    </source>
</evidence>
<feature type="signal peptide" evidence="4">
    <location>
        <begin position="1"/>
        <end position="33"/>
    </location>
</feature>
<protein>
    <recommendedName>
        <fullName evidence="5">Peptidase M14 domain-containing protein</fullName>
    </recommendedName>
</protein>
<dbReference type="GO" id="GO:0004181">
    <property type="term" value="F:metallocarboxypeptidase activity"/>
    <property type="evidence" value="ECO:0007669"/>
    <property type="project" value="InterPro"/>
</dbReference>
<evidence type="ECO:0000259" key="5">
    <source>
        <dbReference type="PROSITE" id="PS52035"/>
    </source>
</evidence>
<reference evidence="6" key="1">
    <citation type="submission" date="2019-03" db="EMBL/GenBank/DDBJ databases">
        <title>Lake Tanganyika Metagenome-Assembled Genomes (MAGs).</title>
        <authorList>
            <person name="Tran P."/>
        </authorList>
    </citation>
    <scope>NUCLEOTIDE SEQUENCE</scope>
    <source>
        <strain evidence="6">M_DeepCast_400m_m2_100</strain>
    </source>
</reference>
<dbReference type="InterPro" id="IPR000834">
    <property type="entry name" value="Peptidase_M14"/>
</dbReference>
<dbReference type="EMBL" id="VGIY01000029">
    <property type="protein sequence ID" value="MBM3316646.1"/>
    <property type="molecule type" value="Genomic_DNA"/>
</dbReference>
<dbReference type="PROSITE" id="PS52035">
    <property type="entry name" value="PEPTIDASE_M14"/>
    <property type="match status" value="1"/>
</dbReference>
<comment type="cofactor">
    <cofactor evidence="1">
        <name>Zn(2+)</name>
        <dbReference type="ChEBI" id="CHEBI:29105"/>
    </cofactor>
</comment>
<dbReference type="Pfam" id="PF00246">
    <property type="entry name" value="Peptidase_M14"/>
    <property type="match status" value="1"/>
</dbReference>
<dbReference type="GO" id="GO:0005615">
    <property type="term" value="C:extracellular space"/>
    <property type="evidence" value="ECO:0007669"/>
    <property type="project" value="TreeGrafter"/>
</dbReference>
<dbReference type="GO" id="GO:0008270">
    <property type="term" value="F:zinc ion binding"/>
    <property type="evidence" value="ECO:0007669"/>
    <property type="project" value="InterPro"/>
</dbReference>
<organism evidence="6 7">
    <name type="scientific">Eiseniibacteriota bacterium</name>
    <dbReference type="NCBI Taxonomy" id="2212470"/>
    <lineage>
        <taxon>Bacteria</taxon>
        <taxon>Candidatus Eiseniibacteriota</taxon>
    </lineage>
</organism>
<evidence type="ECO:0000256" key="3">
    <source>
        <dbReference type="PROSITE-ProRule" id="PRU01379"/>
    </source>
</evidence>
<evidence type="ECO:0000256" key="4">
    <source>
        <dbReference type="SAM" id="SignalP"/>
    </source>
</evidence>
<evidence type="ECO:0000256" key="1">
    <source>
        <dbReference type="ARBA" id="ARBA00001947"/>
    </source>
</evidence>
<feature type="domain" description="Peptidase M14" evidence="5">
    <location>
        <begin position="65"/>
        <end position="346"/>
    </location>
</feature>
<dbReference type="PANTHER" id="PTHR11705:SF145">
    <property type="entry name" value="PEPTIDASE M14 CARBOXYPEPTIDASE A DOMAIN-CONTAINING PROTEIN"/>
    <property type="match status" value="1"/>
</dbReference>
<gene>
    <name evidence="6" type="ORF">FJY75_02230</name>
</gene>
<dbReference type="SUPFAM" id="SSF53187">
    <property type="entry name" value="Zn-dependent exopeptidases"/>
    <property type="match status" value="1"/>
</dbReference>
<dbReference type="Proteomes" id="UP000748308">
    <property type="component" value="Unassembled WGS sequence"/>
</dbReference>
<dbReference type="SMART" id="SM00631">
    <property type="entry name" value="Zn_pept"/>
    <property type="match status" value="1"/>
</dbReference>
<feature type="chain" id="PRO_5038039500" description="Peptidase M14 domain-containing protein" evidence="4">
    <location>
        <begin position="34"/>
        <end position="621"/>
    </location>
</feature>
<dbReference type="Gene3D" id="3.40.630.10">
    <property type="entry name" value="Zn peptidases"/>
    <property type="match status" value="1"/>
</dbReference>
<evidence type="ECO:0000256" key="2">
    <source>
        <dbReference type="ARBA" id="ARBA00005988"/>
    </source>
</evidence>
<dbReference type="PANTHER" id="PTHR11705">
    <property type="entry name" value="PROTEASE FAMILY M14 CARBOXYPEPTIDASE A,B"/>
    <property type="match status" value="1"/>
</dbReference>
<evidence type="ECO:0000313" key="6">
    <source>
        <dbReference type="EMBL" id="MBM3316646.1"/>
    </source>
</evidence>
<comment type="similarity">
    <text evidence="2 3">Belongs to the peptidase M14 family.</text>
</comment>
<accession>A0A937XA20</accession>